<dbReference type="Proteomes" id="UP001597511">
    <property type="component" value="Unassembled WGS sequence"/>
</dbReference>
<sequence length="52" mass="5600">MERTAGPCYIDEGLPDGSGTPYAVPGYSGQREMQLSREQEGDSPNTIITPVK</sequence>
<evidence type="ECO:0000313" key="3">
    <source>
        <dbReference type="Proteomes" id="UP001597511"/>
    </source>
</evidence>
<protein>
    <submittedName>
        <fullName evidence="2">Uncharacterized protein</fullName>
    </submittedName>
</protein>
<gene>
    <name evidence="2" type="ORF">ACFS6H_15140</name>
</gene>
<evidence type="ECO:0000256" key="1">
    <source>
        <dbReference type="SAM" id="MobiDB-lite"/>
    </source>
</evidence>
<proteinExistence type="predicted"/>
<feature type="compositionally biased region" description="Polar residues" evidence="1">
    <location>
        <begin position="42"/>
        <end position="52"/>
    </location>
</feature>
<organism evidence="2 3">
    <name type="scientific">Terrimonas rubra</name>
    <dbReference type="NCBI Taxonomy" id="1035890"/>
    <lineage>
        <taxon>Bacteria</taxon>
        <taxon>Pseudomonadati</taxon>
        <taxon>Bacteroidota</taxon>
        <taxon>Chitinophagia</taxon>
        <taxon>Chitinophagales</taxon>
        <taxon>Chitinophagaceae</taxon>
        <taxon>Terrimonas</taxon>
    </lineage>
</organism>
<feature type="region of interest" description="Disordered" evidence="1">
    <location>
        <begin position="1"/>
        <end position="52"/>
    </location>
</feature>
<name>A0ABW6A6T7_9BACT</name>
<accession>A0ABW6A6T7</accession>
<keyword evidence="3" id="KW-1185">Reference proteome</keyword>
<reference evidence="3" key="1">
    <citation type="journal article" date="2019" name="Int. J. Syst. Evol. Microbiol.">
        <title>The Global Catalogue of Microorganisms (GCM) 10K type strain sequencing project: providing services to taxonomists for standard genome sequencing and annotation.</title>
        <authorList>
            <consortium name="The Broad Institute Genomics Platform"/>
            <consortium name="The Broad Institute Genome Sequencing Center for Infectious Disease"/>
            <person name="Wu L."/>
            <person name="Ma J."/>
        </authorList>
    </citation>
    <scope>NUCLEOTIDE SEQUENCE [LARGE SCALE GENOMIC DNA]</scope>
    <source>
        <strain evidence="3">KCTC 23299</strain>
    </source>
</reference>
<comment type="caution">
    <text evidence="2">The sequence shown here is derived from an EMBL/GenBank/DDBJ whole genome shotgun (WGS) entry which is preliminary data.</text>
</comment>
<dbReference type="EMBL" id="JBHUOZ010000003">
    <property type="protein sequence ID" value="MFD2921059.1"/>
    <property type="molecule type" value="Genomic_DNA"/>
</dbReference>
<evidence type="ECO:0000313" key="2">
    <source>
        <dbReference type="EMBL" id="MFD2921059.1"/>
    </source>
</evidence>
<dbReference type="RefSeq" id="WP_386100627.1">
    <property type="nucleotide sequence ID" value="NZ_JBHUOZ010000003.1"/>
</dbReference>